<gene>
    <name evidence="1" type="ORF">MNBD_DELTA03-1218</name>
</gene>
<dbReference type="EMBL" id="UOEX01000117">
    <property type="protein sequence ID" value="VAW35171.1"/>
    <property type="molecule type" value="Genomic_DNA"/>
</dbReference>
<evidence type="ECO:0000313" key="1">
    <source>
        <dbReference type="EMBL" id="VAW35171.1"/>
    </source>
</evidence>
<feature type="non-terminal residue" evidence="1">
    <location>
        <position position="1"/>
    </location>
</feature>
<name>A0A3B0UW59_9ZZZZ</name>
<reference evidence="1" key="1">
    <citation type="submission" date="2018-06" db="EMBL/GenBank/DDBJ databases">
        <authorList>
            <person name="Zhirakovskaya E."/>
        </authorList>
    </citation>
    <scope>NUCLEOTIDE SEQUENCE</scope>
</reference>
<proteinExistence type="predicted"/>
<organism evidence="1">
    <name type="scientific">hydrothermal vent metagenome</name>
    <dbReference type="NCBI Taxonomy" id="652676"/>
    <lineage>
        <taxon>unclassified sequences</taxon>
        <taxon>metagenomes</taxon>
        <taxon>ecological metagenomes</taxon>
    </lineage>
</organism>
<protein>
    <submittedName>
        <fullName evidence="1">Uncharacterized protein</fullName>
    </submittedName>
</protein>
<dbReference type="AlphaFoldDB" id="A0A3B0UW59"/>
<accession>A0A3B0UW59</accession>
<sequence>YNGLRALLRYVARYSLKAIHAMGEIQ</sequence>